<keyword evidence="4" id="KW-1185">Reference proteome</keyword>
<feature type="coiled-coil region" evidence="1">
    <location>
        <begin position="123"/>
        <end position="157"/>
    </location>
</feature>
<feature type="compositionally biased region" description="Basic and acidic residues" evidence="2">
    <location>
        <begin position="101"/>
        <end position="111"/>
    </location>
</feature>
<name>A0A813H8L9_POLGL</name>
<feature type="region of interest" description="Disordered" evidence="2">
    <location>
        <begin position="173"/>
        <end position="225"/>
    </location>
</feature>
<feature type="compositionally biased region" description="Basic and acidic residues" evidence="2">
    <location>
        <begin position="181"/>
        <end position="210"/>
    </location>
</feature>
<organism evidence="3 4">
    <name type="scientific">Polarella glacialis</name>
    <name type="common">Dinoflagellate</name>
    <dbReference type="NCBI Taxonomy" id="89957"/>
    <lineage>
        <taxon>Eukaryota</taxon>
        <taxon>Sar</taxon>
        <taxon>Alveolata</taxon>
        <taxon>Dinophyceae</taxon>
        <taxon>Suessiales</taxon>
        <taxon>Suessiaceae</taxon>
        <taxon>Polarella</taxon>
    </lineage>
</organism>
<evidence type="ECO:0000313" key="3">
    <source>
        <dbReference type="EMBL" id="CAE8634220.1"/>
    </source>
</evidence>
<evidence type="ECO:0000313" key="4">
    <source>
        <dbReference type="Proteomes" id="UP000654075"/>
    </source>
</evidence>
<dbReference type="Proteomes" id="UP000654075">
    <property type="component" value="Unassembled WGS sequence"/>
</dbReference>
<comment type="caution">
    <text evidence="3">The sequence shown here is derived from an EMBL/GenBank/DDBJ whole genome shotgun (WGS) entry which is preliminary data.</text>
</comment>
<dbReference type="AlphaFoldDB" id="A0A813H8L9"/>
<accession>A0A813H8L9</accession>
<protein>
    <submittedName>
        <fullName evidence="3">Uncharacterized protein</fullName>
    </submittedName>
</protein>
<evidence type="ECO:0000256" key="2">
    <source>
        <dbReference type="SAM" id="MobiDB-lite"/>
    </source>
</evidence>
<sequence length="225" mass="25332">MIYQRFRPDASRAVHFIFDDLLVMKCAGTSSLESWLAALDEIIAAMPFRNVLPDGLLTSIYLAELTKVPELEAELRVASDHENKNDAYLRVLAEQLLEDMRTNKQRDETKKHQYKAGGESPPLAQLQASVAALEKQKTKLEREKEADKLKADKAKLTCTVCEKTGHLAATCWKGKGKGKGKGKDGKGNKGTKTEIEFPGVRFEKGRKRENGLWFSEQRRRLQKGN</sequence>
<gene>
    <name evidence="3" type="ORF">PGLA1383_LOCUS49871</name>
</gene>
<evidence type="ECO:0000256" key="1">
    <source>
        <dbReference type="SAM" id="Coils"/>
    </source>
</evidence>
<keyword evidence="1" id="KW-0175">Coiled coil</keyword>
<proteinExistence type="predicted"/>
<feature type="region of interest" description="Disordered" evidence="2">
    <location>
        <begin position="101"/>
        <end position="120"/>
    </location>
</feature>
<dbReference type="EMBL" id="CAJNNV010030938">
    <property type="protein sequence ID" value="CAE8634220.1"/>
    <property type="molecule type" value="Genomic_DNA"/>
</dbReference>
<reference evidence="3" key="1">
    <citation type="submission" date="2021-02" db="EMBL/GenBank/DDBJ databases">
        <authorList>
            <person name="Dougan E. K."/>
            <person name="Rhodes N."/>
            <person name="Thang M."/>
            <person name="Chan C."/>
        </authorList>
    </citation>
    <scope>NUCLEOTIDE SEQUENCE</scope>
</reference>